<name>A0A426ZJM5_ENSVE</name>
<sequence length="132" mass="14704">MRDGEEWSGAMLMAEADEWETLRHAVEAYTGLSPVTFFMVLSVAVAVDFYHAVSGFLEPQPQVPRDRGAGERKTVEPLSLVRAARGDHRGGAPCLRRLRPQVAASCLYLIPSHLDQFFLSVDVLRCFLSIEL</sequence>
<keyword evidence="1" id="KW-0472">Membrane</keyword>
<protein>
    <submittedName>
        <fullName evidence="2">Uncharacterized protein</fullName>
    </submittedName>
</protein>
<gene>
    <name evidence="2" type="ORF">B296_00025742</name>
</gene>
<keyword evidence="1" id="KW-0812">Transmembrane</keyword>
<feature type="transmembrane region" description="Helical" evidence="1">
    <location>
        <begin position="35"/>
        <end position="57"/>
    </location>
</feature>
<organism evidence="2 3">
    <name type="scientific">Ensete ventricosum</name>
    <name type="common">Abyssinian banana</name>
    <name type="synonym">Musa ensete</name>
    <dbReference type="NCBI Taxonomy" id="4639"/>
    <lineage>
        <taxon>Eukaryota</taxon>
        <taxon>Viridiplantae</taxon>
        <taxon>Streptophyta</taxon>
        <taxon>Embryophyta</taxon>
        <taxon>Tracheophyta</taxon>
        <taxon>Spermatophyta</taxon>
        <taxon>Magnoliopsida</taxon>
        <taxon>Liliopsida</taxon>
        <taxon>Zingiberales</taxon>
        <taxon>Musaceae</taxon>
        <taxon>Ensete</taxon>
    </lineage>
</organism>
<comment type="caution">
    <text evidence="2">The sequence shown here is derived from an EMBL/GenBank/DDBJ whole genome shotgun (WGS) entry which is preliminary data.</text>
</comment>
<keyword evidence="1" id="KW-1133">Transmembrane helix</keyword>
<reference evidence="2 3" key="1">
    <citation type="journal article" date="2014" name="Agronomy (Basel)">
        <title>A Draft Genome Sequence for Ensete ventricosum, the Drought-Tolerant Tree Against Hunger.</title>
        <authorList>
            <person name="Harrison J."/>
            <person name="Moore K.A."/>
            <person name="Paszkiewicz K."/>
            <person name="Jones T."/>
            <person name="Grant M."/>
            <person name="Ambacheew D."/>
            <person name="Muzemil S."/>
            <person name="Studholme D.J."/>
        </authorList>
    </citation>
    <scope>NUCLEOTIDE SEQUENCE [LARGE SCALE GENOMIC DNA]</scope>
</reference>
<accession>A0A426ZJM5</accession>
<dbReference type="EMBL" id="AMZH03006290">
    <property type="protein sequence ID" value="RRT64188.1"/>
    <property type="molecule type" value="Genomic_DNA"/>
</dbReference>
<evidence type="ECO:0000256" key="1">
    <source>
        <dbReference type="SAM" id="Phobius"/>
    </source>
</evidence>
<proteinExistence type="predicted"/>
<evidence type="ECO:0000313" key="3">
    <source>
        <dbReference type="Proteomes" id="UP000287651"/>
    </source>
</evidence>
<evidence type="ECO:0000313" key="2">
    <source>
        <dbReference type="EMBL" id="RRT64188.1"/>
    </source>
</evidence>
<dbReference type="AlphaFoldDB" id="A0A426ZJM5"/>
<dbReference type="Proteomes" id="UP000287651">
    <property type="component" value="Unassembled WGS sequence"/>
</dbReference>